<proteinExistence type="predicted"/>
<dbReference type="GO" id="GO:0005634">
    <property type="term" value="C:nucleus"/>
    <property type="evidence" value="ECO:0007669"/>
    <property type="project" value="UniProtKB-SubCell"/>
</dbReference>
<comment type="subcellular location">
    <subcellularLocation>
        <location evidence="1">Nucleus</location>
    </subcellularLocation>
</comment>
<keyword evidence="4 7" id="KW-0863">Zinc-finger</keyword>
<dbReference type="PANTHER" id="PTHR24381">
    <property type="entry name" value="ZINC FINGER PROTEIN"/>
    <property type="match status" value="1"/>
</dbReference>
<keyword evidence="3" id="KW-0677">Repeat</keyword>
<evidence type="ECO:0000256" key="6">
    <source>
        <dbReference type="ARBA" id="ARBA00023242"/>
    </source>
</evidence>
<feature type="domain" description="C2H2-type" evidence="9">
    <location>
        <begin position="305"/>
        <end position="332"/>
    </location>
</feature>
<dbReference type="AlphaFoldDB" id="A0A7R9J8C1"/>
<feature type="domain" description="C2H2-type" evidence="9">
    <location>
        <begin position="250"/>
        <end position="277"/>
    </location>
</feature>
<dbReference type="PROSITE" id="PS50157">
    <property type="entry name" value="ZINC_FINGER_C2H2_2"/>
    <property type="match status" value="7"/>
</dbReference>
<feature type="domain" description="C2H2-type" evidence="9">
    <location>
        <begin position="423"/>
        <end position="450"/>
    </location>
</feature>
<evidence type="ECO:0000256" key="4">
    <source>
        <dbReference type="ARBA" id="ARBA00022771"/>
    </source>
</evidence>
<feature type="region of interest" description="Disordered" evidence="8">
    <location>
        <begin position="487"/>
        <end position="510"/>
    </location>
</feature>
<dbReference type="EMBL" id="OE182472">
    <property type="protein sequence ID" value="CAD7574596.1"/>
    <property type="molecule type" value="Genomic_DNA"/>
</dbReference>
<accession>A0A7R9J8C1</accession>
<dbReference type="InterPro" id="IPR036236">
    <property type="entry name" value="Znf_C2H2_sf"/>
</dbReference>
<gene>
    <name evidence="10" type="ORF">TCMB3V08_LOCUS7205</name>
</gene>
<feature type="domain" description="C2H2-type" evidence="9">
    <location>
        <begin position="363"/>
        <end position="390"/>
    </location>
</feature>
<dbReference type="GO" id="GO:0008270">
    <property type="term" value="F:zinc ion binding"/>
    <property type="evidence" value="ECO:0007669"/>
    <property type="project" value="UniProtKB-KW"/>
</dbReference>
<name>A0A7R9J8C1_TIMCA</name>
<feature type="compositionally biased region" description="Polar residues" evidence="8">
    <location>
        <begin position="496"/>
        <end position="510"/>
    </location>
</feature>
<dbReference type="PROSITE" id="PS00028">
    <property type="entry name" value="ZINC_FINGER_C2H2_1"/>
    <property type="match status" value="6"/>
</dbReference>
<keyword evidence="6" id="KW-0539">Nucleus</keyword>
<keyword evidence="2" id="KW-0479">Metal-binding</keyword>
<evidence type="ECO:0000256" key="2">
    <source>
        <dbReference type="ARBA" id="ARBA00022723"/>
    </source>
</evidence>
<dbReference type="GO" id="GO:0000977">
    <property type="term" value="F:RNA polymerase II transcription regulatory region sequence-specific DNA binding"/>
    <property type="evidence" value="ECO:0007669"/>
    <property type="project" value="TreeGrafter"/>
</dbReference>
<evidence type="ECO:0000256" key="7">
    <source>
        <dbReference type="PROSITE-ProRule" id="PRU00042"/>
    </source>
</evidence>
<reference evidence="10" key="1">
    <citation type="submission" date="2020-11" db="EMBL/GenBank/DDBJ databases">
        <authorList>
            <person name="Tran Van P."/>
        </authorList>
    </citation>
    <scope>NUCLEOTIDE SEQUENCE</scope>
</reference>
<sequence length="510" mass="57883">MGKQRDLKNIPATSTSLEKEHVAVEDVCGSTVPAVSSHTGISDDQHQPDNVSASGAGKLSNLGDGELKDRFESENMLVTNIRGLTPAFTEGFNHEKVMATAKFFVSDLPGSFAEFEGLDDGSRILKYPRHDVLASEVVDLTTQAPWMSLFFVTDCAEFPPSTLSAVERKSHLPMNQMQTRVRKTMARLEELKNNPGPRENEFLNGTSVIEMYSKIQFGSKQLCYYCGKESAFRWHLECHEKFSSGETRPFSCHICNTSFTSKEILKCHYNSHLPGNPLDCDLRGKISLCKTTSILHRKIHYPKEHQCNICLKKYSAQADLNFHMKCHITDGIFQGVPCDICNKMLVSNSALNKHRKIHFPENHQCNICFKIFSHKYTLTMHQKYHQASEIRKDFLCDICGHLCTCIGFLRKHISNVHSSDKMYICDVCGIGKNILSYFIDHMATHTGDKQFICAECNKHFKSRTSIKRHIETCHPEQTTGYITDTRDELQHKRQHQSTSSDFHSPTDTTD</sequence>
<evidence type="ECO:0000256" key="5">
    <source>
        <dbReference type="ARBA" id="ARBA00022833"/>
    </source>
</evidence>
<dbReference type="Pfam" id="PF00096">
    <property type="entry name" value="zf-C2H2"/>
    <property type="match status" value="2"/>
</dbReference>
<dbReference type="InterPro" id="IPR013087">
    <property type="entry name" value="Znf_C2H2_type"/>
</dbReference>
<keyword evidence="5" id="KW-0862">Zinc</keyword>
<feature type="domain" description="C2H2-type" evidence="9">
    <location>
        <begin position="336"/>
        <end position="363"/>
    </location>
</feature>
<dbReference type="PANTHER" id="PTHR24381:SF393">
    <property type="entry name" value="CHROMATIN-LINKED ADAPTOR FOR MSL PROTEINS, ISOFORM B"/>
    <property type="match status" value="1"/>
</dbReference>
<evidence type="ECO:0000256" key="1">
    <source>
        <dbReference type="ARBA" id="ARBA00004123"/>
    </source>
</evidence>
<organism evidence="10">
    <name type="scientific">Timema californicum</name>
    <name type="common">California timema</name>
    <name type="synonym">Walking stick</name>
    <dbReference type="NCBI Taxonomy" id="61474"/>
    <lineage>
        <taxon>Eukaryota</taxon>
        <taxon>Metazoa</taxon>
        <taxon>Ecdysozoa</taxon>
        <taxon>Arthropoda</taxon>
        <taxon>Hexapoda</taxon>
        <taxon>Insecta</taxon>
        <taxon>Pterygota</taxon>
        <taxon>Neoptera</taxon>
        <taxon>Polyneoptera</taxon>
        <taxon>Phasmatodea</taxon>
        <taxon>Timematodea</taxon>
        <taxon>Timematoidea</taxon>
        <taxon>Timematidae</taxon>
        <taxon>Timema</taxon>
    </lineage>
</organism>
<protein>
    <submittedName>
        <fullName evidence="10">(California timema) hypothetical protein</fullName>
    </submittedName>
</protein>
<dbReference type="Gene3D" id="3.30.160.60">
    <property type="entry name" value="Classic Zinc Finger"/>
    <property type="match status" value="4"/>
</dbReference>
<evidence type="ECO:0000256" key="3">
    <source>
        <dbReference type="ARBA" id="ARBA00022737"/>
    </source>
</evidence>
<feature type="domain" description="C2H2-type" evidence="9">
    <location>
        <begin position="394"/>
        <end position="422"/>
    </location>
</feature>
<evidence type="ECO:0000313" key="10">
    <source>
        <dbReference type="EMBL" id="CAD7574596.1"/>
    </source>
</evidence>
<feature type="domain" description="C2H2-type" evidence="9">
    <location>
        <begin position="451"/>
        <end position="479"/>
    </location>
</feature>
<dbReference type="SUPFAM" id="SSF57667">
    <property type="entry name" value="beta-beta-alpha zinc fingers"/>
    <property type="match status" value="4"/>
</dbReference>
<dbReference type="SMART" id="SM00355">
    <property type="entry name" value="ZnF_C2H2"/>
    <property type="match status" value="7"/>
</dbReference>
<dbReference type="GO" id="GO:0000981">
    <property type="term" value="F:DNA-binding transcription factor activity, RNA polymerase II-specific"/>
    <property type="evidence" value="ECO:0007669"/>
    <property type="project" value="TreeGrafter"/>
</dbReference>
<evidence type="ECO:0000259" key="9">
    <source>
        <dbReference type="PROSITE" id="PS50157"/>
    </source>
</evidence>
<evidence type="ECO:0000256" key="8">
    <source>
        <dbReference type="SAM" id="MobiDB-lite"/>
    </source>
</evidence>
<feature type="region of interest" description="Disordered" evidence="8">
    <location>
        <begin position="34"/>
        <end position="59"/>
    </location>
</feature>